<evidence type="ECO:0000313" key="2">
    <source>
        <dbReference type="EMBL" id="MCI13883.1"/>
    </source>
</evidence>
<name>A0A392PP49_9FABA</name>
<dbReference type="EMBL" id="LXQA010090034">
    <property type="protein sequence ID" value="MCI13883.1"/>
    <property type="molecule type" value="Genomic_DNA"/>
</dbReference>
<dbReference type="Proteomes" id="UP000265520">
    <property type="component" value="Unassembled WGS sequence"/>
</dbReference>
<comment type="caution">
    <text evidence="2">The sequence shown here is derived from an EMBL/GenBank/DDBJ whole genome shotgun (WGS) entry which is preliminary data.</text>
</comment>
<evidence type="ECO:0000313" key="3">
    <source>
        <dbReference type="Proteomes" id="UP000265520"/>
    </source>
</evidence>
<organism evidence="2 3">
    <name type="scientific">Trifolium medium</name>
    <dbReference type="NCBI Taxonomy" id="97028"/>
    <lineage>
        <taxon>Eukaryota</taxon>
        <taxon>Viridiplantae</taxon>
        <taxon>Streptophyta</taxon>
        <taxon>Embryophyta</taxon>
        <taxon>Tracheophyta</taxon>
        <taxon>Spermatophyta</taxon>
        <taxon>Magnoliopsida</taxon>
        <taxon>eudicotyledons</taxon>
        <taxon>Gunneridae</taxon>
        <taxon>Pentapetalae</taxon>
        <taxon>rosids</taxon>
        <taxon>fabids</taxon>
        <taxon>Fabales</taxon>
        <taxon>Fabaceae</taxon>
        <taxon>Papilionoideae</taxon>
        <taxon>50 kb inversion clade</taxon>
        <taxon>NPAAA clade</taxon>
        <taxon>Hologalegina</taxon>
        <taxon>IRL clade</taxon>
        <taxon>Trifolieae</taxon>
        <taxon>Trifolium</taxon>
    </lineage>
</organism>
<protein>
    <submittedName>
        <fullName evidence="2">Uncharacterized protein</fullName>
    </submittedName>
</protein>
<sequence length="50" mass="5646">MRRKAEGYRVKASSGEKSSLGRPSLARRALNPVSKNTKNRFVAKRAFNPR</sequence>
<dbReference type="AlphaFoldDB" id="A0A392PP49"/>
<keyword evidence="3" id="KW-1185">Reference proteome</keyword>
<feature type="region of interest" description="Disordered" evidence="1">
    <location>
        <begin position="1"/>
        <end position="38"/>
    </location>
</feature>
<proteinExistence type="predicted"/>
<accession>A0A392PP49</accession>
<evidence type="ECO:0000256" key="1">
    <source>
        <dbReference type="SAM" id="MobiDB-lite"/>
    </source>
</evidence>
<reference evidence="2 3" key="1">
    <citation type="journal article" date="2018" name="Front. Plant Sci.">
        <title>Red Clover (Trifolium pratense) and Zigzag Clover (T. medium) - A Picture of Genomic Similarities and Differences.</title>
        <authorList>
            <person name="Dluhosova J."/>
            <person name="Istvanek J."/>
            <person name="Nedelnik J."/>
            <person name="Repkova J."/>
        </authorList>
    </citation>
    <scope>NUCLEOTIDE SEQUENCE [LARGE SCALE GENOMIC DNA]</scope>
    <source>
        <strain evidence="3">cv. 10/8</strain>
        <tissue evidence="2">Leaf</tissue>
    </source>
</reference>